<dbReference type="HOGENOM" id="CLU_2121522_0_0_1"/>
<organism evidence="2">
    <name type="scientific">Leptosphaeria maculans (strain JN3 / isolate v23.1.3 / race Av1-4-5-6-7-8)</name>
    <name type="common">Blackleg fungus</name>
    <name type="synonym">Phoma lingam</name>
    <dbReference type="NCBI Taxonomy" id="985895"/>
    <lineage>
        <taxon>Eukaryota</taxon>
        <taxon>Fungi</taxon>
        <taxon>Dikarya</taxon>
        <taxon>Ascomycota</taxon>
        <taxon>Pezizomycotina</taxon>
        <taxon>Dothideomycetes</taxon>
        <taxon>Pleosporomycetidae</taxon>
        <taxon>Pleosporales</taxon>
        <taxon>Pleosporineae</taxon>
        <taxon>Leptosphaeriaceae</taxon>
        <taxon>Plenodomus</taxon>
        <taxon>Plenodomus lingam/Leptosphaeria maculans species complex</taxon>
    </lineage>
</organism>
<dbReference type="Proteomes" id="UP000002668">
    <property type="component" value="Genome"/>
</dbReference>
<evidence type="ECO:0000313" key="1">
    <source>
        <dbReference type="EMBL" id="CBX91812.1"/>
    </source>
</evidence>
<reference evidence="2" key="1">
    <citation type="journal article" date="2011" name="Nat. Commun.">
        <title>Effector diversification within compartments of the Leptosphaeria maculans genome affected by Repeat-Induced Point mutations.</title>
        <authorList>
            <person name="Rouxel T."/>
            <person name="Grandaubert J."/>
            <person name="Hane J.K."/>
            <person name="Hoede C."/>
            <person name="van de Wouw A.P."/>
            <person name="Couloux A."/>
            <person name="Dominguez V."/>
            <person name="Anthouard V."/>
            <person name="Bally P."/>
            <person name="Bourras S."/>
            <person name="Cozijnsen A.J."/>
            <person name="Ciuffetti L.M."/>
            <person name="Degrave A."/>
            <person name="Dilmaghani A."/>
            <person name="Duret L."/>
            <person name="Fudal I."/>
            <person name="Goodwin S.B."/>
            <person name="Gout L."/>
            <person name="Glaser N."/>
            <person name="Linglin J."/>
            <person name="Kema G.H.J."/>
            <person name="Lapalu N."/>
            <person name="Lawrence C.B."/>
            <person name="May K."/>
            <person name="Meyer M."/>
            <person name="Ollivier B."/>
            <person name="Poulain J."/>
            <person name="Schoch C.L."/>
            <person name="Simon A."/>
            <person name="Spatafora J.W."/>
            <person name="Stachowiak A."/>
            <person name="Turgeon B.G."/>
            <person name="Tyler B.M."/>
            <person name="Vincent D."/>
            <person name="Weissenbach J."/>
            <person name="Amselem J."/>
            <person name="Quesneville H."/>
            <person name="Oliver R.P."/>
            <person name="Wincker P."/>
            <person name="Balesdent M.-H."/>
            <person name="Howlett B.J."/>
        </authorList>
    </citation>
    <scope>NUCLEOTIDE SEQUENCE [LARGE SCALE GENOMIC DNA]</scope>
    <source>
        <strain evidence="2">JN3 / isolate v23.1.3 / race Av1-4-5-6-7-8</strain>
    </source>
</reference>
<dbReference type="EMBL" id="FP929083">
    <property type="protein sequence ID" value="CBX91812.1"/>
    <property type="molecule type" value="Genomic_DNA"/>
</dbReference>
<gene>
    <name evidence="1" type="ORF">LEMA_P045180.1</name>
</gene>
<dbReference type="GeneID" id="13284358"/>
<name>E5R435_LEPMJ</name>
<keyword evidence="2" id="KW-1185">Reference proteome</keyword>
<accession>E5R435</accession>
<dbReference type="VEuPathDB" id="FungiDB:LEMA_P045180.1"/>
<evidence type="ECO:0000313" key="2">
    <source>
        <dbReference type="Proteomes" id="UP000002668"/>
    </source>
</evidence>
<dbReference type="AlphaFoldDB" id="E5R435"/>
<protein>
    <submittedName>
        <fullName evidence="1">Predicted protein</fullName>
    </submittedName>
</protein>
<sequence>MPPPDQIVKRLRRVICETTDLLVGPKYTEAVRVEESFLSTVGQDLCHCRWLRDGYLVTWMRRNEEIRGLLISRHTSMTAEPERPAWWAPNGDEWHFLNLWMMRLCLSNRSSSSL</sequence>
<proteinExistence type="predicted"/>
<dbReference type="InParanoid" id="E5R435"/>